<dbReference type="SMART" id="SM00332">
    <property type="entry name" value="PP2Cc"/>
    <property type="match status" value="1"/>
</dbReference>
<dbReference type="InterPro" id="IPR001932">
    <property type="entry name" value="PPM-type_phosphatase-like_dom"/>
</dbReference>
<proteinExistence type="predicted"/>
<evidence type="ECO:0000313" key="3">
    <source>
        <dbReference type="Proteomes" id="UP001396334"/>
    </source>
</evidence>
<evidence type="ECO:0000259" key="1">
    <source>
        <dbReference type="PROSITE" id="PS51746"/>
    </source>
</evidence>
<feature type="domain" description="PPM-type phosphatase" evidence="1">
    <location>
        <begin position="48"/>
        <end position="317"/>
    </location>
</feature>
<dbReference type="Proteomes" id="UP001396334">
    <property type="component" value="Unassembled WGS sequence"/>
</dbReference>
<protein>
    <recommendedName>
        <fullName evidence="1">PPM-type phosphatase domain-containing protein</fullName>
    </recommendedName>
</protein>
<dbReference type="EMBL" id="JBBPBN010000004">
    <property type="protein sequence ID" value="KAK9041785.1"/>
    <property type="molecule type" value="Genomic_DNA"/>
</dbReference>
<dbReference type="PANTHER" id="PTHR47992">
    <property type="entry name" value="PROTEIN PHOSPHATASE"/>
    <property type="match status" value="1"/>
</dbReference>
<dbReference type="PROSITE" id="PS51746">
    <property type="entry name" value="PPM_2"/>
    <property type="match status" value="1"/>
</dbReference>
<reference evidence="2 3" key="1">
    <citation type="journal article" date="2024" name="G3 (Bethesda)">
        <title>Genome assembly of Hibiscus sabdariffa L. provides insights into metabolisms of medicinal natural products.</title>
        <authorList>
            <person name="Kim T."/>
        </authorList>
    </citation>
    <scope>NUCLEOTIDE SEQUENCE [LARGE SCALE GENOMIC DNA]</scope>
    <source>
        <strain evidence="2">TK-2024</strain>
        <tissue evidence="2">Old leaves</tissue>
    </source>
</reference>
<dbReference type="Pfam" id="PF00481">
    <property type="entry name" value="PP2C"/>
    <property type="match status" value="1"/>
</dbReference>
<comment type="caution">
    <text evidence="2">The sequence shown here is derived from an EMBL/GenBank/DDBJ whole genome shotgun (WGS) entry which is preliminary data.</text>
</comment>
<organism evidence="2 3">
    <name type="scientific">Hibiscus sabdariffa</name>
    <name type="common">roselle</name>
    <dbReference type="NCBI Taxonomy" id="183260"/>
    <lineage>
        <taxon>Eukaryota</taxon>
        <taxon>Viridiplantae</taxon>
        <taxon>Streptophyta</taxon>
        <taxon>Embryophyta</taxon>
        <taxon>Tracheophyta</taxon>
        <taxon>Spermatophyta</taxon>
        <taxon>Magnoliopsida</taxon>
        <taxon>eudicotyledons</taxon>
        <taxon>Gunneridae</taxon>
        <taxon>Pentapetalae</taxon>
        <taxon>rosids</taxon>
        <taxon>malvids</taxon>
        <taxon>Malvales</taxon>
        <taxon>Malvaceae</taxon>
        <taxon>Malvoideae</taxon>
        <taxon>Hibiscus</taxon>
    </lineage>
</organism>
<dbReference type="Gene3D" id="3.60.40.10">
    <property type="entry name" value="PPM-type phosphatase domain"/>
    <property type="match status" value="1"/>
</dbReference>
<keyword evidence="3" id="KW-1185">Reference proteome</keyword>
<dbReference type="CDD" id="cd00143">
    <property type="entry name" value="PP2Cc"/>
    <property type="match status" value="1"/>
</dbReference>
<name>A0ABR2TWF6_9ROSI</name>
<dbReference type="SUPFAM" id="SSF81606">
    <property type="entry name" value="PP2C-like"/>
    <property type="match status" value="1"/>
</dbReference>
<sequence>MVISARSEQWSFGNVDTLINMSQTEVSRMKPPLVPFATLIGRELRNEKVEKPFVKFGQAALAKKGEDYFLIKPDCERVPGNPATSFSVFAIFDGHNGISAAIFAKENLLANILSAIPQGANREEWLQALPRALVAGFVKTDIEFQQKGETSGTTVTFVVIDGWTVTVASVGDSRCILDTQGGIVSLLTVDHRLEENVEERERVTASGGEVGRLNVFGGNEVGPLRCWPGGLCLSRSIGDTDVGEFIVPIPHVKQVKLSNAGGRLIIASDGIWDTLSSDVAAKSCRGLPADLAAKLVVKEALRSRGLKDDTTCLVVDIIPSDMPVLPSTPMKKQNVLSLFFGKRTLNSTNKTTSKLSAVGVVEELFEEGSAMLAERLGKDFPMDTSSGIFKCAVCQVDQPPAEGLTLNSGPFFSPASKPWEGPFLCTNCRKKKDAMEGKRTSKPTVIA</sequence>
<evidence type="ECO:0000313" key="2">
    <source>
        <dbReference type="EMBL" id="KAK9041785.1"/>
    </source>
</evidence>
<dbReference type="InterPro" id="IPR036457">
    <property type="entry name" value="PPM-type-like_dom_sf"/>
</dbReference>
<gene>
    <name evidence="2" type="ORF">V6N11_016875</name>
</gene>
<dbReference type="InterPro" id="IPR015655">
    <property type="entry name" value="PP2C"/>
</dbReference>
<accession>A0ABR2TWF6</accession>
<dbReference type="SMART" id="SM00331">
    <property type="entry name" value="PP2C_SIG"/>
    <property type="match status" value="1"/>
</dbReference>